<evidence type="ECO:0000313" key="1">
    <source>
        <dbReference type="EMBL" id="SIT43979.1"/>
    </source>
</evidence>
<sequence>MESLQLEAYFFRTARLRFLHDWRSPFGRLGVFVEARDVVSPHEMTLGRASVSFRDQGVEGFPRVFQFLHGSGKPRQFERRRWFIRVACVVRFEAQ</sequence>
<organism evidence="1 2">
    <name type="scientific">Paraburkholderia piptadeniae</name>
    <dbReference type="NCBI Taxonomy" id="1701573"/>
    <lineage>
        <taxon>Bacteria</taxon>
        <taxon>Pseudomonadati</taxon>
        <taxon>Pseudomonadota</taxon>
        <taxon>Betaproteobacteria</taxon>
        <taxon>Burkholderiales</taxon>
        <taxon>Burkholderiaceae</taxon>
        <taxon>Paraburkholderia</taxon>
    </lineage>
</organism>
<protein>
    <submittedName>
        <fullName evidence="1">Uncharacterized protein</fullName>
    </submittedName>
</protein>
<keyword evidence="2" id="KW-1185">Reference proteome</keyword>
<reference evidence="1" key="1">
    <citation type="submission" date="2016-12" db="EMBL/GenBank/DDBJ databases">
        <authorList>
            <person name="Moulin L."/>
        </authorList>
    </citation>
    <scope>NUCLEOTIDE SEQUENCE [LARGE SCALE GENOMIC DNA]</scope>
    <source>
        <strain evidence="1">STM 7183</strain>
    </source>
</reference>
<evidence type="ECO:0000313" key="2">
    <source>
        <dbReference type="Proteomes" id="UP000195569"/>
    </source>
</evidence>
<proteinExistence type="predicted"/>
<gene>
    <name evidence="1" type="ORF">BN2476_360070</name>
</gene>
<dbReference type="AlphaFoldDB" id="A0A1N7S989"/>
<dbReference type="Proteomes" id="UP000195569">
    <property type="component" value="Unassembled WGS sequence"/>
</dbReference>
<dbReference type="RefSeq" id="WP_087736031.1">
    <property type="nucleotide sequence ID" value="NZ_CYGY02000036.1"/>
</dbReference>
<dbReference type="EMBL" id="CYGY02000036">
    <property type="protein sequence ID" value="SIT43979.1"/>
    <property type="molecule type" value="Genomic_DNA"/>
</dbReference>
<name>A0A1N7S989_9BURK</name>
<accession>A0A1N7S989</accession>
<comment type="caution">
    <text evidence="1">The sequence shown here is derived from an EMBL/GenBank/DDBJ whole genome shotgun (WGS) entry which is preliminary data.</text>
</comment>